<keyword evidence="4" id="KW-1185">Reference proteome</keyword>
<dbReference type="AlphaFoldDB" id="A0A916SU02"/>
<dbReference type="EMBL" id="BMIH01000001">
    <property type="protein sequence ID" value="GGB17912.1"/>
    <property type="molecule type" value="Genomic_DNA"/>
</dbReference>
<reference evidence="3" key="2">
    <citation type="submission" date="2020-09" db="EMBL/GenBank/DDBJ databases">
        <authorList>
            <person name="Sun Q."/>
            <person name="Zhou Y."/>
        </authorList>
    </citation>
    <scope>NUCLEOTIDE SEQUENCE</scope>
    <source>
        <strain evidence="3">CGMCC 1.15330</strain>
    </source>
</reference>
<feature type="region of interest" description="Disordered" evidence="1">
    <location>
        <begin position="27"/>
        <end position="47"/>
    </location>
</feature>
<feature type="signal peptide" evidence="2">
    <location>
        <begin position="1"/>
        <end position="24"/>
    </location>
</feature>
<sequence length="178" mass="18713">MRSPLRPALVLVALLAAGCVPQVAPPPVATPGPTPTPAAPPPPRPLAQDWRDWPRTPGDWRYDAATVVARYDAPDGRPLLTLACDRAARRITVTRPSVAAAAALTVRTTSTVRALAVQARAPADATSPIMLDATLAAGDRLLDAMAFSRGTFTVEQAGQSPLVLPAWAEVGRVVQDCR</sequence>
<feature type="chain" id="PRO_5037985016" description="Lipoprotein" evidence="2">
    <location>
        <begin position="25"/>
        <end position="178"/>
    </location>
</feature>
<evidence type="ECO:0000256" key="1">
    <source>
        <dbReference type="SAM" id="MobiDB-lite"/>
    </source>
</evidence>
<reference evidence="3" key="1">
    <citation type="journal article" date="2014" name="Int. J. Syst. Evol. Microbiol.">
        <title>Complete genome sequence of Corynebacterium casei LMG S-19264T (=DSM 44701T), isolated from a smear-ripened cheese.</title>
        <authorList>
            <consortium name="US DOE Joint Genome Institute (JGI-PGF)"/>
            <person name="Walter F."/>
            <person name="Albersmeier A."/>
            <person name="Kalinowski J."/>
            <person name="Ruckert C."/>
        </authorList>
    </citation>
    <scope>NUCLEOTIDE SEQUENCE</scope>
    <source>
        <strain evidence="3">CGMCC 1.15330</strain>
    </source>
</reference>
<dbReference type="RefSeq" id="WP_188657020.1">
    <property type="nucleotide sequence ID" value="NZ_BMIH01000001.1"/>
</dbReference>
<keyword evidence="2" id="KW-0732">Signal</keyword>
<gene>
    <name evidence="3" type="ORF">GCM10011380_04320</name>
</gene>
<accession>A0A916SU02</accession>
<comment type="caution">
    <text evidence="3">The sequence shown here is derived from an EMBL/GenBank/DDBJ whole genome shotgun (WGS) entry which is preliminary data.</text>
</comment>
<proteinExistence type="predicted"/>
<evidence type="ECO:0000313" key="4">
    <source>
        <dbReference type="Proteomes" id="UP000623067"/>
    </source>
</evidence>
<evidence type="ECO:0008006" key="5">
    <source>
        <dbReference type="Google" id="ProtNLM"/>
    </source>
</evidence>
<dbReference type="Proteomes" id="UP000623067">
    <property type="component" value="Unassembled WGS sequence"/>
</dbReference>
<dbReference type="PROSITE" id="PS51257">
    <property type="entry name" value="PROKAR_LIPOPROTEIN"/>
    <property type="match status" value="1"/>
</dbReference>
<evidence type="ECO:0000313" key="3">
    <source>
        <dbReference type="EMBL" id="GGB17912.1"/>
    </source>
</evidence>
<feature type="compositionally biased region" description="Pro residues" evidence="1">
    <location>
        <begin position="27"/>
        <end position="45"/>
    </location>
</feature>
<evidence type="ECO:0000256" key="2">
    <source>
        <dbReference type="SAM" id="SignalP"/>
    </source>
</evidence>
<organism evidence="3 4">
    <name type="scientific">Sphingomonas metalli</name>
    <dbReference type="NCBI Taxonomy" id="1779358"/>
    <lineage>
        <taxon>Bacteria</taxon>
        <taxon>Pseudomonadati</taxon>
        <taxon>Pseudomonadota</taxon>
        <taxon>Alphaproteobacteria</taxon>
        <taxon>Sphingomonadales</taxon>
        <taxon>Sphingomonadaceae</taxon>
        <taxon>Sphingomonas</taxon>
    </lineage>
</organism>
<protein>
    <recommendedName>
        <fullName evidence="5">Lipoprotein</fullName>
    </recommendedName>
</protein>
<name>A0A916SU02_9SPHN</name>